<comment type="caution">
    <text evidence="2">The sequence shown here is derived from an EMBL/GenBank/DDBJ whole genome shotgun (WGS) entry which is preliminary data.</text>
</comment>
<sequence>MTVRFDDPRILIRFGALHLSIALFTLLRDTWIVVSGGLKAVTGFGLGLLLLGSKC</sequence>
<evidence type="ECO:0000313" key="3">
    <source>
        <dbReference type="Proteomes" id="UP000315295"/>
    </source>
</evidence>
<proteinExistence type="predicted"/>
<dbReference type="AlphaFoldDB" id="A0A540NID1"/>
<keyword evidence="1" id="KW-1133">Transmembrane helix</keyword>
<name>A0A540NID1_MALBA</name>
<gene>
    <name evidence="2" type="ORF">C1H46_003699</name>
</gene>
<keyword evidence="1" id="KW-0472">Membrane</keyword>
<evidence type="ECO:0000256" key="1">
    <source>
        <dbReference type="SAM" id="Phobius"/>
    </source>
</evidence>
<dbReference type="Proteomes" id="UP000315295">
    <property type="component" value="Unassembled WGS sequence"/>
</dbReference>
<dbReference type="EMBL" id="VIEB01000037">
    <property type="protein sequence ID" value="TQE10796.1"/>
    <property type="molecule type" value="Genomic_DNA"/>
</dbReference>
<evidence type="ECO:0000313" key="2">
    <source>
        <dbReference type="EMBL" id="TQE10796.1"/>
    </source>
</evidence>
<feature type="transmembrane region" description="Helical" evidence="1">
    <location>
        <begin position="10"/>
        <end position="27"/>
    </location>
</feature>
<organism evidence="2 3">
    <name type="scientific">Malus baccata</name>
    <name type="common">Siberian crab apple</name>
    <name type="synonym">Pyrus baccata</name>
    <dbReference type="NCBI Taxonomy" id="106549"/>
    <lineage>
        <taxon>Eukaryota</taxon>
        <taxon>Viridiplantae</taxon>
        <taxon>Streptophyta</taxon>
        <taxon>Embryophyta</taxon>
        <taxon>Tracheophyta</taxon>
        <taxon>Spermatophyta</taxon>
        <taxon>Magnoliopsida</taxon>
        <taxon>eudicotyledons</taxon>
        <taxon>Gunneridae</taxon>
        <taxon>Pentapetalae</taxon>
        <taxon>rosids</taxon>
        <taxon>fabids</taxon>
        <taxon>Rosales</taxon>
        <taxon>Rosaceae</taxon>
        <taxon>Amygdaloideae</taxon>
        <taxon>Maleae</taxon>
        <taxon>Malus</taxon>
    </lineage>
</organism>
<protein>
    <submittedName>
        <fullName evidence="2">Uncharacterized protein</fullName>
    </submittedName>
</protein>
<reference evidence="2 3" key="1">
    <citation type="journal article" date="2019" name="G3 (Bethesda)">
        <title>Sequencing of a Wild Apple (Malus baccata) Genome Unravels the Differences Between Cultivated and Wild Apple Species Regarding Disease Resistance and Cold Tolerance.</title>
        <authorList>
            <person name="Chen X."/>
        </authorList>
    </citation>
    <scope>NUCLEOTIDE SEQUENCE [LARGE SCALE GENOMIC DNA]</scope>
    <source>
        <strain evidence="3">cv. Shandingzi</strain>
        <tissue evidence="2">Leaves</tissue>
    </source>
</reference>
<keyword evidence="3" id="KW-1185">Reference proteome</keyword>
<keyword evidence="1" id="KW-0812">Transmembrane</keyword>
<accession>A0A540NID1</accession>
<feature type="transmembrane region" description="Helical" evidence="1">
    <location>
        <begin position="33"/>
        <end position="52"/>
    </location>
</feature>